<dbReference type="Proteomes" id="UP000462885">
    <property type="component" value="Unassembled WGS sequence"/>
</dbReference>
<sequence length="101" mass="11189">MFLAIDLPSLAVNREVHDKLRAAVAPAQGQQLVAENAPLKHVREYLANTLHPQSGLRQVGIIHNKHCRKMALLIVFPYGHGLDEMTGDVPDDVASLYCPWP</sequence>
<protein>
    <submittedName>
        <fullName evidence="1">Uncharacterized protein</fullName>
    </submittedName>
</protein>
<dbReference type="AlphaFoldDB" id="A0A396F908"/>
<comment type="caution">
    <text evidence="1">The sequence shown here is derived from an EMBL/GenBank/DDBJ whole genome shotgun (WGS) entry which is preliminary data.</text>
</comment>
<name>A0A396F908_PHOVU</name>
<dbReference type="EMBL" id="WCIF01000013">
    <property type="protein sequence ID" value="KAB5436894.1"/>
    <property type="molecule type" value="Genomic_DNA"/>
</dbReference>
<evidence type="ECO:0000313" key="1">
    <source>
        <dbReference type="EMBL" id="KAB5436894.1"/>
    </source>
</evidence>
<proteinExistence type="predicted"/>
<accession>A0A396F908</accession>
<organism evidence="1 2">
    <name type="scientific">Phocaeicola vulgatus</name>
    <name type="common">Bacteroides vulgatus</name>
    <dbReference type="NCBI Taxonomy" id="821"/>
    <lineage>
        <taxon>Bacteria</taxon>
        <taxon>Pseudomonadati</taxon>
        <taxon>Bacteroidota</taxon>
        <taxon>Bacteroidia</taxon>
        <taxon>Bacteroidales</taxon>
        <taxon>Bacteroidaceae</taxon>
        <taxon>Phocaeicola</taxon>
    </lineage>
</organism>
<reference evidence="1 2" key="1">
    <citation type="submission" date="2019-10" db="EMBL/GenBank/DDBJ databases">
        <title>Genome Sequence and Assembly of iSURF_14.</title>
        <authorList>
            <person name="Wucher B.R."/>
            <person name="Ruoff K.L."/>
            <person name="Price C.E."/>
            <person name="Valls R.R."/>
            <person name="O'Toole G.A."/>
        </authorList>
    </citation>
    <scope>NUCLEOTIDE SEQUENCE [LARGE SCALE GENOMIC DNA]</scope>
    <source>
        <strain evidence="1 2">ANK132K_3B</strain>
    </source>
</reference>
<evidence type="ECO:0000313" key="2">
    <source>
        <dbReference type="Proteomes" id="UP000462885"/>
    </source>
</evidence>
<gene>
    <name evidence="1" type="ORF">F9Z94_12200</name>
</gene>